<gene>
    <name evidence="1" type="ORF">PY650_35600</name>
</gene>
<evidence type="ECO:0000313" key="1">
    <source>
        <dbReference type="EMBL" id="MDL2410779.1"/>
    </source>
</evidence>
<comment type="caution">
    <text evidence="1">The sequence shown here is derived from an EMBL/GenBank/DDBJ whole genome shotgun (WGS) entry which is preliminary data.</text>
</comment>
<reference evidence="1" key="1">
    <citation type="submission" date="2023-06" db="EMBL/GenBank/DDBJ databases">
        <title>Phylogenetic Diversity of Rhizobium strains.</title>
        <authorList>
            <person name="Moura F.T."/>
            <person name="Helene L.C.F."/>
            <person name="Hungria M."/>
        </authorList>
    </citation>
    <scope>NUCLEOTIDE SEQUENCE</scope>
    <source>
        <strain evidence="1">CCGE524</strain>
    </source>
</reference>
<sequence>MVAKVLIILLAVYSLRALAKFGFALSYRSRRKALDRASTADDITANSTRNGPIDFIGIRNIFGIWEHHRTAVARRNADV</sequence>
<accession>A0ABT7KT23</accession>
<organism evidence="1 2">
    <name type="scientific">Rhizobium calliandrae</name>
    <dbReference type="NCBI Taxonomy" id="1312182"/>
    <lineage>
        <taxon>Bacteria</taxon>
        <taxon>Pseudomonadati</taxon>
        <taxon>Pseudomonadota</taxon>
        <taxon>Alphaproteobacteria</taxon>
        <taxon>Hyphomicrobiales</taxon>
        <taxon>Rhizobiaceae</taxon>
        <taxon>Rhizobium/Agrobacterium group</taxon>
        <taxon>Rhizobium</taxon>
    </lineage>
</organism>
<keyword evidence="2" id="KW-1185">Reference proteome</keyword>
<proteinExistence type="predicted"/>
<evidence type="ECO:0000313" key="2">
    <source>
        <dbReference type="Proteomes" id="UP001172630"/>
    </source>
</evidence>
<dbReference type="Proteomes" id="UP001172630">
    <property type="component" value="Unassembled WGS sequence"/>
</dbReference>
<dbReference type="EMBL" id="JARFYN010000108">
    <property type="protein sequence ID" value="MDL2410779.1"/>
    <property type="molecule type" value="Genomic_DNA"/>
</dbReference>
<name>A0ABT7KT23_9HYPH</name>
<dbReference type="RefSeq" id="WP_285884748.1">
    <property type="nucleotide sequence ID" value="NZ_JARFYN010000108.1"/>
</dbReference>
<protein>
    <submittedName>
        <fullName evidence="1">Uncharacterized protein</fullName>
    </submittedName>
</protein>